<feature type="transmembrane region" description="Helical" evidence="1">
    <location>
        <begin position="96"/>
        <end position="117"/>
    </location>
</feature>
<protein>
    <submittedName>
        <fullName evidence="2">Uncharacterized protein</fullName>
    </submittedName>
</protein>
<keyword evidence="1" id="KW-0472">Membrane</keyword>
<name>A0A1B2DJU8_9BACL</name>
<reference evidence="2" key="1">
    <citation type="submission" date="2016-08" db="EMBL/GenBank/DDBJ databases">
        <title>Complete Genome Seqeunce of Paenibacillus sp. BIHB 4019 from tea rhizoplane.</title>
        <authorList>
            <person name="Thakur R."/>
            <person name="Swarnkar M.K."/>
            <person name="Gulati A."/>
        </authorList>
    </citation>
    <scope>NUCLEOTIDE SEQUENCE [LARGE SCALE GENOMIC DNA]</scope>
    <source>
        <strain evidence="2">BIHB4019</strain>
    </source>
</reference>
<organism evidence="2">
    <name type="scientific">Paenibacillus sp. BIHB 4019</name>
    <dbReference type="NCBI Taxonomy" id="1870819"/>
    <lineage>
        <taxon>Bacteria</taxon>
        <taxon>Bacillati</taxon>
        <taxon>Bacillota</taxon>
        <taxon>Bacilli</taxon>
        <taxon>Bacillales</taxon>
        <taxon>Paenibacillaceae</taxon>
        <taxon>Paenibacillus</taxon>
    </lineage>
</organism>
<accession>A0A1B2DJU8</accession>
<dbReference type="AlphaFoldDB" id="A0A1B2DJU8"/>
<gene>
    <name evidence="2" type="ORF">BBD42_16885</name>
</gene>
<keyword evidence="1" id="KW-0812">Transmembrane</keyword>
<keyword evidence="1" id="KW-1133">Transmembrane helix</keyword>
<proteinExistence type="predicted"/>
<evidence type="ECO:0000256" key="1">
    <source>
        <dbReference type="SAM" id="Phobius"/>
    </source>
</evidence>
<sequence>MTSSLMRQTNPSVYKYTESGTVVNELNMNTGRFTKGLTRHEEYNLPNLFLEVQEMGISSIMIDTAYGTISISLINVEEEIRRVISVMDKKHLLYRYYTFIWILCTAALAVFSTSAISGLLGPLSSIAGIVLSITGIIGAYLDWKDKVRKDAY</sequence>
<evidence type="ECO:0000313" key="2">
    <source>
        <dbReference type="EMBL" id="ANY67961.1"/>
    </source>
</evidence>
<dbReference type="EMBL" id="CP016808">
    <property type="protein sequence ID" value="ANY67961.1"/>
    <property type="molecule type" value="Genomic_DNA"/>
</dbReference>
<dbReference type="RefSeq" id="WP_099519133.1">
    <property type="nucleotide sequence ID" value="NZ_CP016808.1"/>
</dbReference>
<feature type="transmembrane region" description="Helical" evidence="1">
    <location>
        <begin position="123"/>
        <end position="143"/>
    </location>
</feature>